<dbReference type="Proteomes" id="UP001195483">
    <property type="component" value="Unassembled WGS sequence"/>
</dbReference>
<proteinExistence type="predicted"/>
<accession>A0AAE0VRT0</accession>
<sequence>MEMRQSRGVGVEEIGEDMREFGGEREMACCRQERDEIECGCGGEGEHNTTVVDVDQGEVQQPQPQSEICEEEYRSGPITSFLVECRESNSQFEICRIVYNYTKPLFFFFKTLTINVVVLVDEVLRCYDFFMRQASLSKSNNGV</sequence>
<name>A0AAE0VRT0_9BIVA</name>
<reference evidence="1" key="2">
    <citation type="journal article" date="2021" name="Genome Biol. Evol.">
        <title>Developing a high-quality reference genome for a parasitic bivalve with doubly uniparental inheritance (Bivalvia: Unionida).</title>
        <authorList>
            <person name="Smith C.H."/>
        </authorList>
    </citation>
    <scope>NUCLEOTIDE SEQUENCE</scope>
    <source>
        <strain evidence="1">CHS0354</strain>
        <tissue evidence="1">Mantle</tissue>
    </source>
</reference>
<gene>
    <name evidence="1" type="ORF">CHS0354_039147</name>
</gene>
<evidence type="ECO:0000313" key="2">
    <source>
        <dbReference type="Proteomes" id="UP001195483"/>
    </source>
</evidence>
<comment type="caution">
    <text evidence="1">The sequence shown here is derived from an EMBL/GenBank/DDBJ whole genome shotgun (WGS) entry which is preliminary data.</text>
</comment>
<organism evidence="1 2">
    <name type="scientific">Potamilus streckersoni</name>
    <dbReference type="NCBI Taxonomy" id="2493646"/>
    <lineage>
        <taxon>Eukaryota</taxon>
        <taxon>Metazoa</taxon>
        <taxon>Spiralia</taxon>
        <taxon>Lophotrochozoa</taxon>
        <taxon>Mollusca</taxon>
        <taxon>Bivalvia</taxon>
        <taxon>Autobranchia</taxon>
        <taxon>Heteroconchia</taxon>
        <taxon>Palaeoheterodonta</taxon>
        <taxon>Unionida</taxon>
        <taxon>Unionoidea</taxon>
        <taxon>Unionidae</taxon>
        <taxon>Ambleminae</taxon>
        <taxon>Lampsilini</taxon>
        <taxon>Potamilus</taxon>
    </lineage>
</organism>
<dbReference type="EMBL" id="JAEAOA010002287">
    <property type="protein sequence ID" value="KAK3586680.1"/>
    <property type="molecule type" value="Genomic_DNA"/>
</dbReference>
<dbReference type="AlphaFoldDB" id="A0AAE0VRT0"/>
<evidence type="ECO:0000313" key="1">
    <source>
        <dbReference type="EMBL" id="KAK3586680.1"/>
    </source>
</evidence>
<reference evidence="1" key="3">
    <citation type="submission" date="2023-05" db="EMBL/GenBank/DDBJ databases">
        <authorList>
            <person name="Smith C.H."/>
        </authorList>
    </citation>
    <scope>NUCLEOTIDE SEQUENCE</scope>
    <source>
        <strain evidence="1">CHS0354</strain>
        <tissue evidence="1">Mantle</tissue>
    </source>
</reference>
<keyword evidence="2" id="KW-1185">Reference proteome</keyword>
<protein>
    <submittedName>
        <fullName evidence="1">Uncharacterized protein</fullName>
    </submittedName>
</protein>
<reference evidence="1" key="1">
    <citation type="journal article" date="2021" name="Genome Biol. Evol.">
        <title>A High-Quality Reference Genome for a Parasitic Bivalve with Doubly Uniparental Inheritance (Bivalvia: Unionida).</title>
        <authorList>
            <person name="Smith C.H."/>
        </authorList>
    </citation>
    <scope>NUCLEOTIDE SEQUENCE</scope>
    <source>
        <strain evidence="1">CHS0354</strain>
    </source>
</reference>